<evidence type="ECO:0000259" key="8">
    <source>
        <dbReference type="PROSITE" id="PS51101"/>
    </source>
</evidence>
<dbReference type="AlphaFoldDB" id="A0A175A8K2"/>
<dbReference type="Proteomes" id="UP000503330">
    <property type="component" value="Chromosome"/>
</dbReference>
<dbReference type="Gene3D" id="3.40.35.10">
    <property type="entry name" value="Phosphotransferase system, sorbose subfamily IIB component"/>
    <property type="match status" value="1"/>
</dbReference>
<keyword evidence="6" id="KW-0598">Phosphotransferase system</keyword>
<sequence>MIKMLRVDHRLLHGQVAFSWTGYLGVNCILIANDDCVTNDLRRTTLRLAKPSSCKLIVKGIEESIAALNSGKADKYNLFIVVDNVTDAYRLASEVDRIHIVNIGGLKAGEHTHPHPSNHNINFTDEEEMMLRELVDKNIDVELRMVPSDPVKRL</sequence>
<keyword evidence="5" id="KW-0808">Transferase</keyword>
<dbReference type="InterPro" id="IPR004720">
    <property type="entry name" value="PTS_IIB_sorbose-sp"/>
</dbReference>
<dbReference type="GeneID" id="61924717"/>
<comment type="subcellular location">
    <subcellularLocation>
        <location evidence="1">Cytoplasm</location>
    </subcellularLocation>
</comment>
<dbReference type="GO" id="GO:0009401">
    <property type="term" value="P:phosphoenolpyruvate-dependent sugar phosphotransferase system"/>
    <property type="evidence" value="ECO:0007669"/>
    <property type="project" value="UniProtKB-KW"/>
</dbReference>
<gene>
    <name evidence="10" type="ORF">G4D54_04230</name>
    <name evidence="9" type="ORF">GT664_05785</name>
</gene>
<dbReference type="GO" id="GO:0005737">
    <property type="term" value="C:cytoplasm"/>
    <property type="evidence" value="ECO:0007669"/>
    <property type="project" value="UniProtKB-SubCell"/>
</dbReference>
<protein>
    <submittedName>
        <fullName evidence="10">PTS sugar transporter subunit IIB</fullName>
    </submittedName>
    <submittedName>
        <fullName evidence="9">PTS transporter subunit IIB</fullName>
    </submittedName>
</protein>
<dbReference type="SUPFAM" id="SSF52728">
    <property type="entry name" value="PTS IIb component"/>
    <property type="match status" value="1"/>
</dbReference>
<evidence type="ECO:0000313" key="11">
    <source>
        <dbReference type="Proteomes" id="UP000503330"/>
    </source>
</evidence>
<accession>A0A175A8K2</accession>
<keyword evidence="2" id="KW-0813">Transport</keyword>
<evidence type="ECO:0000313" key="9">
    <source>
        <dbReference type="EMBL" id="MZH55286.1"/>
    </source>
</evidence>
<dbReference type="PROSITE" id="PS51101">
    <property type="entry name" value="PTS_EIIB_TYPE_4"/>
    <property type="match status" value="1"/>
</dbReference>
<evidence type="ECO:0000256" key="3">
    <source>
        <dbReference type="ARBA" id="ARBA00022490"/>
    </source>
</evidence>
<evidence type="ECO:0000256" key="6">
    <source>
        <dbReference type="ARBA" id="ARBA00022683"/>
    </source>
</evidence>
<dbReference type="GO" id="GO:0008982">
    <property type="term" value="F:protein-N(PI)-phosphohistidine-sugar phosphotransferase activity"/>
    <property type="evidence" value="ECO:0007669"/>
    <property type="project" value="InterPro"/>
</dbReference>
<proteinExistence type="predicted"/>
<name>A0A175A8K2_CLOIN</name>
<dbReference type="EMBL" id="WWTN01000007">
    <property type="protein sequence ID" value="MZH55286.1"/>
    <property type="molecule type" value="Genomic_DNA"/>
</dbReference>
<evidence type="ECO:0000313" key="12">
    <source>
        <dbReference type="Proteomes" id="UP000604383"/>
    </source>
</evidence>
<evidence type="ECO:0000313" key="10">
    <source>
        <dbReference type="EMBL" id="QJA01686.1"/>
    </source>
</evidence>
<dbReference type="Pfam" id="PF03830">
    <property type="entry name" value="PTSIIB_sorb"/>
    <property type="match status" value="1"/>
</dbReference>
<dbReference type="EMBL" id="CP048838">
    <property type="protein sequence ID" value="QJA01686.1"/>
    <property type="molecule type" value="Genomic_DNA"/>
</dbReference>
<evidence type="ECO:0000256" key="2">
    <source>
        <dbReference type="ARBA" id="ARBA00022448"/>
    </source>
</evidence>
<dbReference type="RefSeq" id="WP_002607502.1">
    <property type="nucleotide sequence ID" value="NZ_BAAACC010000027.1"/>
</dbReference>
<keyword evidence="7" id="KW-0418">Kinase</keyword>
<organism evidence="9 12">
    <name type="scientific">Clostridium innocuum</name>
    <dbReference type="NCBI Taxonomy" id="1522"/>
    <lineage>
        <taxon>Bacteria</taxon>
        <taxon>Bacillati</taxon>
        <taxon>Bacillota</taxon>
        <taxon>Clostridia</taxon>
        <taxon>Eubacteriales</taxon>
        <taxon>Clostridiaceae</taxon>
        <taxon>Clostridium</taxon>
    </lineage>
</organism>
<reference evidence="10 11" key="2">
    <citation type="submission" date="2020-02" db="EMBL/GenBank/DDBJ databases">
        <authorList>
            <person name="Kociolek L.K."/>
            <person name="Ozer E.A."/>
        </authorList>
    </citation>
    <scope>NUCLEOTIDE SEQUENCE [LARGE SCALE GENOMIC DNA]</scope>
    <source>
        <strain evidence="10 11">ATCC 14501</strain>
    </source>
</reference>
<feature type="domain" description="PTS EIIB type-4" evidence="8">
    <location>
        <begin position="1"/>
        <end position="154"/>
    </location>
</feature>
<evidence type="ECO:0000256" key="7">
    <source>
        <dbReference type="ARBA" id="ARBA00022777"/>
    </source>
</evidence>
<dbReference type="Proteomes" id="UP000604383">
    <property type="component" value="Unassembled WGS sequence"/>
</dbReference>
<keyword evidence="4 10" id="KW-0762">Sugar transport</keyword>
<evidence type="ECO:0000256" key="5">
    <source>
        <dbReference type="ARBA" id="ARBA00022679"/>
    </source>
</evidence>
<keyword evidence="3" id="KW-0963">Cytoplasm</keyword>
<evidence type="ECO:0000256" key="4">
    <source>
        <dbReference type="ARBA" id="ARBA00022597"/>
    </source>
</evidence>
<dbReference type="GO" id="GO:0016301">
    <property type="term" value="F:kinase activity"/>
    <property type="evidence" value="ECO:0007669"/>
    <property type="project" value="UniProtKB-KW"/>
</dbReference>
<reference evidence="9" key="1">
    <citation type="journal article" date="2019" name="Nat. Med.">
        <title>A library of human gut bacterial isolates paired with longitudinal multiomics data enables mechanistic microbiome research.</title>
        <authorList>
            <person name="Poyet M."/>
            <person name="Groussin M."/>
            <person name="Gibbons S.M."/>
            <person name="Avila-Pacheco J."/>
            <person name="Jiang X."/>
            <person name="Kearney S.M."/>
            <person name="Perrotta A.R."/>
            <person name="Berdy B."/>
            <person name="Zhao S."/>
            <person name="Lieberman T.D."/>
            <person name="Swanson P.K."/>
            <person name="Smith M."/>
            <person name="Roesemann S."/>
            <person name="Alexander J.E."/>
            <person name="Rich S.A."/>
            <person name="Livny J."/>
            <person name="Vlamakis H."/>
            <person name="Clish C."/>
            <person name="Bullock K."/>
            <person name="Deik A."/>
            <person name="Scott J."/>
            <person name="Pierce K.A."/>
            <person name="Xavier R.J."/>
            <person name="Alm E.J."/>
        </authorList>
    </citation>
    <scope>NUCLEOTIDE SEQUENCE</scope>
    <source>
        <strain evidence="9">BIOML-A12</strain>
    </source>
</reference>
<evidence type="ECO:0000256" key="1">
    <source>
        <dbReference type="ARBA" id="ARBA00004496"/>
    </source>
</evidence>
<dbReference type="InterPro" id="IPR036667">
    <property type="entry name" value="PTS_IIB_sorbose-sp_sf"/>
</dbReference>